<name>A0A1S7LFD3_MAGMO</name>
<dbReference type="EC" id="3.4.24.84" evidence="17"/>
<evidence type="ECO:0000313" key="17">
    <source>
        <dbReference type="EMBL" id="CRH04526.1"/>
    </source>
</evidence>
<reference evidence="17" key="1">
    <citation type="submission" date="2015-04" db="EMBL/GenBank/DDBJ databases">
        <authorList>
            <person name="Syromyatnikov M.Y."/>
            <person name="Popov V.N."/>
        </authorList>
    </citation>
    <scope>NUCLEOTIDE SEQUENCE</scope>
    <source>
        <strain evidence="17">MO-1</strain>
    </source>
</reference>
<dbReference type="Pfam" id="PF16491">
    <property type="entry name" value="Peptidase_M48_N"/>
    <property type="match status" value="1"/>
</dbReference>
<proteinExistence type="inferred from homology"/>
<dbReference type="GO" id="GO:0046872">
    <property type="term" value="F:metal ion binding"/>
    <property type="evidence" value="ECO:0007669"/>
    <property type="project" value="UniProtKB-KW"/>
</dbReference>
<evidence type="ECO:0000256" key="4">
    <source>
        <dbReference type="ARBA" id="ARBA00022723"/>
    </source>
</evidence>
<feature type="transmembrane region" description="Helical" evidence="14">
    <location>
        <begin position="146"/>
        <end position="168"/>
    </location>
</feature>
<keyword evidence="4 12" id="KW-0479">Metal-binding</keyword>
<feature type="transmembrane region" description="Helical" evidence="14">
    <location>
        <begin position="288"/>
        <end position="306"/>
    </location>
</feature>
<keyword evidence="7 12" id="KW-0862">Zinc</keyword>
<evidence type="ECO:0000256" key="10">
    <source>
        <dbReference type="ARBA" id="ARBA00023136"/>
    </source>
</evidence>
<feature type="transmembrane region" description="Helical" evidence="14">
    <location>
        <begin position="174"/>
        <end position="196"/>
    </location>
</feature>
<sequence length="413" mass="46493">MNALGWFILCVLVGTFGLHMLLSWLNKRSWQTELPAKLKALRTVEAQQKAVAYHGERFRLEMVEESLGLIALLAFWLLGGFALVGQWSEGFGWGAVTTGLFYISVLMLVNGLLGLPFNLYSTFSIENRYGFNRTTLGTFVLDRIKGLLLGAIIGLPLLALVLGFFHWAGELAWLYVWLTMIAVSLLMQYVAASWIMPLFNKFEPLKDENLKQELAALAEKLNFPLQGIYQIDGSRRSSKGNAFFSGFGKKRRIALFDTLIEKHETPELKAILAHEIGHYKRRHIIKTMLISFVHTGVLLFLLGIMLKEPALFQAFGLEQPSVHAGLIFFGLLITPLELVLGFAMHALSRKFEFEADHYAAEATDGALLGEALIKLHNDNLAHLTPHPLYVKWHYSHPPLIERLQALDINVHNA</sequence>
<dbReference type="InterPro" id="IPR032456">
    <property type="entry name" value="Peptidase_M48_N"/>
</dbReference>
<comment type="cofactor">
    <cofactor evidence="12 13">
        <name>Zn(2+)</name>
        <dbReference type="ChEBI" id="CHEBI:29105"/>
    </cofactor>
    <text evidence="12 13">Binds 1 zinc ion per subunit.</text>
</comment>
<evidence type="ECO:0000256" key="13">
    <source>
        <dbReference type="RuleBase" id="RU003983"/>
    </source>
</evidence>
<evidence type="ECO:0000256" key="1">
    <source>
        <dbReference type="ARBA" id="ARBA00004477"/>
    </source>
</evidence>
<feature type="transmembrane region" description="Helical" evidence="14">
    <location>
        <begin position="326"/>
        <end position="347"/>
    </location>
</feature>
<comment type="similarity">
    <text evidence="13">Belongs to the peptidase M48 family.</text>
</comment>
<feature type="domain" description="CAAX prenyl protease 1 N-terminal" evidence="16">
    <location>
        <begin position="31"/>
        <end position="201"/>
    </location>
</feature>
<keyword evidence="3 14" id="KW-0812">Transmembrane</keyword>
<dbReference type="EMBL" id="LO017727">
    <property type="protein sequence ID" value="CRH04526.1"/>
    <property type="molecule type" value="Genomic_DNA"/>
</dbReference>
<dbReference type="CDD" id="cd07343">
    <property type="entry name" value="M48A_Zmpste24p_like"/>
    <property type="match status" value="1"/>
</dbReference>
<feature type="binding site" evidence="12">
    <location>
        <position position="274"/>
    </location>
    <ligand>
        <name>Zn(2+)</name>
        <dbReference type="ChEBI" id="CHEBI:29105"/>
        <note>catalytic</note>
    </ligand>
</feature>
<dbReference type="FunFam" id="3.30.2010.10:FF:000002">
    <property type="entry name" value="CAAX prenyl protease"/>
    <property type="match status" value="1"/>
</dbReference>
<evidence type="ECO:0000256" key="3">
    <source>
        <dbReference type="ARBA" id="ARBA00022692"/>
    </source>
</evidence>
<dbReference type="GO" id="GO:0004222">
    <property type="term" value="F:metalloendopeptidase activity"/>
    <property type="evidence" value="ECO:0007669"/>
    <property type="project" value="InterPro"/>
</dbReference>
<comment type="subcellular location">
    <subcellularLocation>
        <location evidence="1">Endoplasmic reticulum membrane</location>
        <topology evidence="1">Multi-pass membrane protein</topology>
    </subcellularLocation>
</comment>
<feature type="binding site" evidence="12">
    <location>
        <position position="278"/>
    </location>
    <ligand>
        <name>Zn(2+)</name>
        <dbReference type="ChEBI" id="CHEBI:29105"/>
        <note>catalytic</note>
    </ligand>
</feature>
<keyword evidence="2 13" id="KW-0645">Protease</keyword>
<keyword evidence="5 13" id="KW-0378">Hydrolase</keyword>
<evidence type="ECO:0000256" key="6">
    <source>
        <dbReference type="ARBA" id="ARBA00022824"/>
    </source>
</evidence>
<keyword evidence="10 14" id="KW-0472">Membrane</keyword>
<feature type="active site" description="Proton donor" evidence="11">
    <location>
        <position position="356"/>
    </location>
</feature>
<keyword evidence="8 14" id="KW-1133">Transmembrane helix</keyword>
<accession>A0A1S7LFD3</accession>
<dbReference type="InterPro" id="IPR001915">
    <property type="entry name" value="Peptidase_M48"/>
</dbReference>
<gene>
    <name evidence="17" type="ORF">MAGMO_0313</name>
</gene>
<keyword evidence="6" id="KW-0256">Endoplasmic reticulum</keyword>
<evidence type="ECO:0000256" key="14">
    <source>
        <dbReference type="SAM" id="Phobius"/>
    </source>
</evidence>
<evidence type="ECO:0000256" key="9">
    <source>
        <dbReference type="ARBA" id="ARBA00023049"/>
    </source>
</evidence>
<feature type="domain" description="Peptidase M48" evidence="15">
    <location>
        <begin position="204"/>
        <end position="407"/>
    </location>
</feature>
<dbReference type="GO" id="GO:0071586">
    <property type="term" value="P:CAAX-box protein processing"/>
    <property type="evidence" value="ECO:0007669"/>
    <property type="project" value="InterPro"/>
</dbReference>
<feature type="transmembrane region" description="Helical" evidence="14">
    <location>
        <begin position="100"/>
        <end position="125"/>
    </location>
</feature>
<dbReference type="Pfam" id="PF01435">
    <property type="entry name" value="Peptidase_M48"/>
    <property type="match status" value="1"/>
</dbReference>
<evidence type="ECO:0000256" key="7">
    <source>
        <dbReference type="ARBA" id="ARBA00022833"/>
    </source>
</evidence>
<feature type="active site" evidence="11">
    <location>
        <position position="275"/>
    </location>
</feature>
<feature type="transmembrane region" description="Helical" evidence="14">
    <location>
        <begin position="6"/>
        <end position="25"/>
    </location>
</feature>
<evidence type="ECO:0000256" key="12">
    <source>
        <dbReference type="PIRSR" id="PIRSR627057-2"/>
    </source>
</evidence>
<dbReference type="Gene3D" id="3.30.2010.10">
    <property type="entry name" value="Metalloproteases ('zincins'), catalytic domain"/>
    <property type="match status" value="1"/>
</dbReference>
<feature type="binding site" evidence="12">
    <location>
        <position position="352"/>
    </location>
    <ligand>
        <name>Zn(2+)</name>
        <dbReference type="ChEBI" id="CHEBI:29105"/>
        <note>catalytic</note>
    </ligand>
</feature>
<evidence type="ECO:0000256" key="11">
    <source>
        <dbReference type="PIRSR" id="PIRSR627057-1"/>
    </source>
</evidence>
<feature type="transmembrane region" description="Helical" evidence="14">
    <location>
        <begin position="67"/>
        <end position="88"/>
    </location>
</feature>
<organism evidence="17">
    <name type="scientific">Magnetococcus massalia (strain MO-1)</name>
    <dbReference type="NCBI Taxonomy" id="451514"/>
    <lineage>
        <taxon>Bacteria</taxon>
        <taxon>Pseudomonadati</taxon>
        <taxon>Pseudomonadota</taxon>
        <taxon>Magnetococcia</taxon>
        <taxon>Magnetococcales</taxon>
        <taxon>Magnetococcaceae</taxon>
        <taxon>Magnetococcus</taxon>
    </lineage>
</organism>
<protein>
    <submittedName>
        <fullName evidence="17">Putative Ste24 endopeptidase</fullName>
        <ecNumber evidence="17">3.4.24.84</ecNumber>
    </submittedName>
</protein>
<dbReference type="InterPro" id="IPR027057">
    <property type="entry name" value="CAXX_Prtase_1"/>
</dbReference>
<evidence type="ECO:0000259" key="16">
    <source>
        <dbReference type="Pfam" id="PF16491"/>
    </source>
</evidence>
<evidence type="ECO:0000256" key="8">
    <source>
        <dbReference type="ARBA" id="ARBA00022989"/>
    </source>
</evidence>
<evidence type="ECO:0000256" key="2">
    <source>
        <dbReference type="ARBA" id="ARBA00022670"/>
    </source>
</evidence>
<dbReference type="PANTHER" id="PTHR10120">
    <property type="entry name" value="CAAX PRENYL PROTEASE 1"/>
    <property type="match status" value="1"/>
</dbReference>
<evidence type="ECO:0000259" key="15">
    <source>
        <dbReference type="Pfam" id="PF01435"/>
    </source>
</evidence>
<dbReference type="AlphaFoldDB" id="A0A1S7LFD3"/>
<evidence type="ECO:0000256" key="5">
    <source>
        <dbReference type="ARBA" id="ARBA00022801"/>
    </source>
</evidence>
<keyword evidence="9 13" id="KW-0482">Metalloprotease</keyword>